<sequence length="821" mass="86052">MSRRAPRSRNTLRISRLLTCFLAVSALIVGTVVPATAAAASMSSSISTSAKASADPVAAGLAKTTLVGFNAGNLISDAVFTNKNSMTEAQIQTFFNSKVSRCLGGTDEDGRRIVCLKDFTISSVTRPADAYCNGYTGAANETAARIIYRVAQSCNINPQVLIVMLQKEQGLVTHSWPSAWRYDIALGQGCPDTAPCDPQYVGFFHQIYGAARQMQIYMEGKWFQWYAPYRTWNIQYNPNAGCGSSPVYIANKATSALYYYTPYQPNQNALNAGYGDSGDPCSAYGNRNFYNYFTDWFGSTQVPTSMTPTLSSIDQSSFVLGVDGAGDVFGYPYLNGAWGDRVKVGGGMTGVKKFFGVGDLDGDGRRDFVAIKTTGAAQVVRSNGTTTMPAPTTLAGDWSGVLLATPAGDFDGDGVPDLFTTDAAGRLLLWPGDNRGGFLAPRVVGTGWSAMNLISGNGDFDGDGRPDLVARDGGGRLYLYSGNGGGGWKASRQIGNGWQGFTDIFNTGDFNGDGVSDLLTTNSSGTLRLYRGAGGGAIGADIAIGLGWQTVNASVSGAAVWGPRSLPAGVGNVDGAPGRDIVAMTTTGEVRVYGTTGNGNWGGIARPASTWAATDRLTPMGDFNGDGFSDLGQVDAAGTFYLHPGVAGGGFGPRIVIGNGWGSFTRIVGGLDFDGNRVPDVLVVDARGDLRLYRGNGAGGWGSGLGATIGQGWAGFTDLFSVGDFDGDGKADLMGRTAGGVLMLYSTTGDGNWGNARSIGQGWGGMSSVFSMGDFNGDGNSDVLAVTTTGDMYIYRGNGRAGWTADPTRINMGWQIMKQII</sequence>
<dbReference type="InterPro" id="IPR028994">
    <property type="entry name" value="Integrin_alpha_N"/>
</dbReference>
<evidence type="ECO:0000313" key="3">
    <source>
        <dbReference type="EMBL" id="XBX79731.1"/>
    </source>
</evidence>
<dbReference type="PANTHER" id="PTHR44103:SF1">
    <property type="entry name" value="PROPROTEIN CONVERTASE P"/>
    <property type="match status" value="1"/>
</dbReference>
<dbReference type="RefSeq" id="WP_350352680.1">
    <property type="nucleotide sequence ID" value="NZ_CP158357.1"/>
</dbReference>
<dbReference type="AlphaFoldDB" id="A0AAU7W1T4"/>
<keyword evidence="1 2" id="KW-0732">Signal</keyword>
<accession>A0AAU7W1T4</accession>
<dbReference type="InterPro" id="IPR013517">
    <property type="entry name" value="FG-GAP"/>
</dbReference>
<dbReference type="Gene3D" id="2.130.10.130">
    <property type="entry name" value="Integrin alpha, N-terminal"/>
    <property type="match status" value="1"/>
</dbReference>
<reference evidence="3" key="1">
    <citation type="submission" date="2024-06" db="EMBL/GenBank/DDBJ databases">
        <title>Draft genome sequence of Microbacterium sp. strain A8/3-1, isolated from Oxytropis tragacanthoides Fisch. ex DC. Root nodules in the Altai region of Russia.</title>
        <authorList>
            <person name="Sazanova A."/>
            <person name="Guro P."/>
            <person name="Kuznetsova I."/>
            <person name="Belimov A."/>
            <person name="Safronova V."/>
        </authorList>
    </citation>
    <scope>NUCLEOTIDE SEQUENCE</scope>
    <source>
        <strain evidence="3">A8/3-1</strain>
    </source>
</reference>
<dbReference type="Pfam" id="PF13517">
    <property type="entry name" value="FG-GAP_3"/>
    <property type="match status" value="3"/>
</dbReference>
<evidence type="ECO:0000256" key="1">
    <source>
        <dbReference type="ARBA" id="ARBA00022729"/>
    </source>
</evidence>
<feature type="chain" id="PRO_5043493291" evidence="2">
    <location>
        <begin position="38"/>
        <end position="821"/>
    </location>
</feature>
<gene>
    <name evidence="3" type="ORF">ABS642_06495</name>
</gene>
<name>A0AAU7W1T4_9MICO</name>
<proteinExistence type="predicted"/>
<dbReference type="Gene3D" id="2.115.10.10">
    <property type="entry name" value="Tachylectin 2"/>
    <property type="match status" value="1"/>
</dbReference>
<protein>
    <submittedName>
        <fullName evidence="3">VCBS repeat-containing protein</fullName>
    </submittedName>
</protein>
<evidence type="ECO:0000256" key="2">
    <source>
        <dbReference type="SAM" id="SignalP"/>
    </source>
</evidence>
<dbReference type="SUPFAM" id="SSF69318">
    <property type="entry name" value="Integrin alpha N-terminal domain"/>
    <property type="match status" value="2"/>
</dbReference>
<dbReference type="PANTHER" id="PTHR44103">
    <property type="entry name" value="PROPROTEIN CONVERTASE P"/>
    <property type="match status" value="1"/>
</dbReference>
<feature type="signal peptide" evidence="2">
    <location>
        <begin position="1"/>
        <end position="37"/>
    </location>
</feature>
<dbReference type="EMBL" id="CP158357">
    <property type="protein sequence ID" value="XBX79731.1"/>
    <property type="molecule type" value="Genomic_DNA"/>
</dbReference>
<organism evidence="3">
    <name type="scientific">Microbacterium sp. A8/3-1</name>
    <dbReference type="NCBI Taxonomy" id="3160749"/>
    <lineage>
        <taxon>Bacteria</taxon>
        <taxon>Bacillati</taxon>
        <taxon>Actinomycetota</taxon>
        <taxon>Actinomycetes</taxon>
        <taxon>Micrococcales</taxon>
        <taxon>Microbacteriaceae</taxon>
        <taxon>Microbacterium</taxon>
    </lineage>
</organism>